<dbReference type="InterPro" id="IPR010835">
    <property type="entry name" value="DUF1439"/>
</dbReference>
<dbReference type="EMBL" id="CP064795">
    <property type="protein sequence ID" value="QPG05650.1"/>
    <property type="molecule type" value="Genomic_DNA"/>
</dbReference>
<evidence type="ECO:0000313" key="2">
    <source>
        <dbReference type="Proteomes" id="UP000595095"/>
    </source>
</evidence>
<reference evidence="1 2" key="1">
    <citation type="submission" date="2020-11" db="EMBL/GenBank/DDBJ databases">
        <title>Complete genome sequence for Salinimonas sp. strain G2-b.</title>
        <authorList>
            <person name="Park S.-J."/>
        </authorList>
    </citation>
    <scope>NUCLEOTIDE SEQUENCE [LARGE SCALE GENOMIC DNA]</scope>
    <source>
        <strain evidence="1 2">G2-b</strain>
    </source>
</reference>
<evidence type="ECO:0000313" key="1">
    <source>
        <dbReference type="EMBL" id="QPG05650.1"/>
    </source>
</evidence>
<dbReference type="Proteomes" id="UP000595095">
    <property type="component" value="Chromosome"/>
</dbReference>
<dbReference type="RefSeq" id="WP_195810736.1">
    <property type="nucleotide sequence ID" value="NZ_CP064795.1"/>
</dbReference>
<dbReference type="Pfam" id="PF07273">
    <property type="entry name" value="DUF1439"/>
    <property type="match status" value="1"/>
</dbReference>
<dbReference type="AlphaFoldDB" id="A0A7S9DYI8"/>
<organism evidence="1 2">
    <name type="scientific">Salinimonas marina</name>
    <dbReference type="NCBI Taxonomy" id="2785918"/>
    <lineage>
        <taxon>Bacteria</taxon>
        <taxon>Pseudomonadati</taxon>
        <taxon>Pseudomonadota</taxon>
        <taxon>Gammaproteobacteria</taxon>
        <taxon>Alteromonadales</taxon>
        <taxon>Alteromonadaceae</taxon>
        <taxon>Alteromonas/Salinimonas group</taxon>
        <taxon>Salinimonas</taxon>
    </lineage>
</organism>
<protein>
    <submittedName>
        <fullName evidence="1">DUF1439 domain-containing protein</fullName>
    </submittedName>
</protein>
<sequence>MKHLIFGLLILWLSGCATFSELSSYSVTQSELEELLDNELTDLQKQARVAGIPVTMTVDDMSVVIGPEGREIVQLGTAATATVSAFGFSYPAKVRLQLEGQPYYDQDKKAIFLRSLKLLDSSVDAGSYKGNLAPVSGQVMSLINGYLNTHPVYQLDTTNTAINLLSSVPLQLHIENNRLTLKPAR</sequence>
<gene>
    <name evidence="1" type="ORF">IT774_16505</name>
</gene>
<name>A0A7S9DYI8_9ALTE</name>
<accession>A0A7S9DYI8</accession>
<dbReference type="KEGG" id="smaa:IT774_16505"/>
<keyword evidence="2" id="KW-1185">Reference proteome</keyword>
<proteinExistence type="predicted"/>
<dbReference type="Gene3D" id="3.15.10.40">
    <property type="entry name" value="Uncharacterised protein PF07273, DUF1439"/>
    <property type="match status" value="1"/>
</dbReference>
<dbReference type="PROSITE" id="PS51257">
    <property type="entry name" value="PROKAR_LIPOPROTEIN"/>
    <property type="match status" value="1"/>
</dbReference>